<dbReference type="SUPFAM" id="SSF46689">
    <property type="entry name" value="Homeodomain-like"/>
    <property type="match status" value="1"/>
</dbReference>
<dbReference type="RefSeq" id="WP_144915041.1">
    <property type="nucleotide sequence ID" value="NZ_VLLI01000012.1"/>
</dbReference>
<dbReference type="AlphaFoldDB" id="A0A562TTZ7"/>
<dbReference type="InterPro" id="IPR009057">
    <property type="entry name" value="Homeodomain-like_sf"/>
</dbReference>
<dbReference type="SMART" id="SM00342">
    <property type="entry name" value="HTH_ARAC"/>
    <property type="match status" value="1"/>
</dbReference>
<evidence type="ECO:0000313" key="5">
    <source>
        <dbReference type="EMBL" id="TWI96718.1"/>
    </source>
</evidence>
<dbReference type="GO" id="GO:0003700">
    <property type="term" value="F:DNA-binding transcription factor activity"/>
    <property type="evidence" value="ECO:0007669"/>
    <property type="project" value="InterPro"/>
</dbReference>
<evidence type="ECO:0000256" key="1">
    <source>
        <dbReference type="ARBA" id="ARBA00023015"/>
    </source>
</evidence>
<gene>
    <name evidence="5" type="ORF">JN11_03830</name>
</gene>
<dbReference type="OrthoDB" id="323290at2"/>
<evidence type="ECO:0000259" key="4">
    <source>
        <dbReference type="PROSITE" id="PS01124"/>
    </source>
</evidence>
<dbReference type="Pfam" id="PF20240">
    <property type="entry name" value="DUF6597"/>
    <property type="match status" value="1"/>
</dbReference>
<organism evidence="5 6">
    <name type="scientific">Mucilaginibacter frigoritolerans</name>
    <dbReference type="NCBI Taxonomy" id="652788"/>
    <lineage>
        <taxon>Bacteria</taxon>
        <taxon>Pseudomonadati</taxon>
        <taxon>Bacteroidota</taxon>
        <taxon>Sphingobacteriia</taxon>
        <taxon>Sphingobacteriales</taxon>
        <taxon>Sphingobacteriaceae</taxon>
        <taxon>Mucilaginibacter</taxon>
    </lineage>
</organism>
<dbReference type="Gene3D" id="1.10.10.60">
    <property type="entry name" value="Homeodomain-like"/>
    <property type="match status" value="1"/>
</dbReference>
<dbReference type="InterPro" id="IPR046532">
    <property type="entry name" value="DUF6597"/>
</dbReference>
<dbReference type="PANTHER" id="PTHR46796:SF13">
    <property type="entry name" value="HTH-TYPE TRANSCRIPTIONAL ACTIVATOR RHAS"/>
    <property type="match status" value="1"/>
</dbReference>
<keyword evidence="2 5" id="KW-0238">DNA-binding</keyword>
<feature type="domain" description="HTH araC/xylS-type" evidence="4">
    <location>
        <begin position="143"/>
        <end position="246"/>
    </location>
</feature>
<dbReference type="GO" id="GO:0043565">
    <property type="term" value="F:sequence-specific DNA binding"/>
    <property type="evidence" value="ECO:0007669"/>
    <property type="project" value="InterPro"/>
</dbReference>
<reference evidence="5 6" key="1">
    <citation type="submission" date="2019-07" db="EMBL/GenBank/DDBJ databases">
        <title>Genomic Encyclopedia of Archaeal and Bacterial Type Strains, Phase II (KMG-II): from individual species to whole genera.</title>
        <authorList>
            <person name="Goeker M."/>
        </authorList>
    </citation>
    <scope>NUCLEOTIDE SEQUENCE [LARGE SCALE GENOMIC DNA]</scope>
    <source>
        <strain evidence="5 6">ATCC BAA-1854</strain>
    </source>
</reference>
<dbReference type="InterPro" id="IPR018060">
    <property type="entry name" value="HTH_AraC"/>
</dbReference>
<comment type="caution">
    <text evidence="5">The sequence shown here is derived from an EMBL/GenBank/DDBJ whole genome shotgun (WGS) entry which is preliminary data.</text>
</comment>
<evidence type="ECO:0000313" key="6">
    <source>
        <dbReference type="Proteomes" id="UP000317010"/>
    </source>
</evidence>
<keyword evidence="1" id="KW-0805">Transcription regulation</keyword>
<evidence type="ECO:0000256" key="2">
    <source>
        <dbReference type="ARBA" id="ARBA00023125"/>
    </source>
</evidence>
<name>A0A562TTZ7_9SPHI</name>
<evidence type="ECO:0000256" key="3">
    <source>
        <dbReference type="ARBA" id="ARBA00023163"/>
    </source>
</evidence>
<dbReference type="PANTHER" id="PTHR46796">
    <property type="entry name" value="HTH-TYPE TRANSCRIPTIONAL ACTIVATOR RHAS-RELATED"/>
    <property type="match status" value="1"/>
</dbReference>
<dbReference type="InterPro" id="IPR050204">
    <property type="entry name" value="AraC_XylS_family_regulators"/>
</dbReference>
<dbReference type="EMBL" id="VLLI01000012">
    <property type="protein sequence ID" value="TWI96718.1"/>
    <property type="molecule type" value="Genomic_DNA"/>
</dbReference>
<dbReference type="PROSITE" id="PS01124">
    <property type="entry name" value="HTH_ARAC_FAMILY_2"/>
    <property type="match status" value="1"/>
</dbReference>
<dbReference type="Pfam" id="PF12833">
    <property type="entry name" value="HTH_18"/>
    <property type="match status" value="1"/>
</dbReference>
<protein>
    <submittedName>
        <fullName evidence="5">AraC-like DNA-binding protein</fullName>
    </submittedName>
</protein>
<keyword evidence="6" id="KW-1185">Reference proteome</keyword>
<accession>A0A562TTZ7</accession>
<keyword evidence="3" id="KW-0804">Transcription</keyword>
<proteinExistence type="predicted"/>
<dbReference type="Proteomes" id="UP000317010">
    <property type="component" value="Unassembled WGS sequence"/>
</dbReference>
<sequence>MKYVKYIPDISLQKHIAYYWVLQTDSTFTAVNVPLFADVCTDIFINLGSSEAKFNEQASLSPGCIYMGGASTSSSFINSLPNSTFIGIRFKAGGLPVFYKLPLFEIVDQIIEFQDKHLSLILDMDEMLPKRLDNFFINKKSNTTCIPAITEMVHNYRGIIPVETLSQKFNMSTRTMERVFNKNAGMGPKEFIGIIRFQKALKMLQKNKLKGKLLDVAFEAGYYDHAHLTREVKKYSGLNPSQIWPGPRFP</sequence>